<gene>
    <name evidence="8" type="ORF">CO072_00995</name>
    <name evidence="7" type="ORF">CO124_00245</name>
    <name evidence="3" type="ORF">COS22_01745</name>
    <name evidence="2" type="ORF">COS45_00315</name>
    <name evidence="4" type="ORF">COW47_01685</name>
    <name evidence="1" type="ORF">COW69_00825</name>
    <name evidence="6" type="ORF">COY63_02660</name>
    <name evidence="5" type="ORF">COZ66_00330</name>
</gene>
<name>A0A2G9LJG9_HUBC1</name>
<accession>A0A2H9N2Z1</accession>
<accession>A0A2H9M717</accession>
<evidence type="ECO:0000313" key="11">
    <source>
        <dbReference type="Proteomes" id="UP000229789"/>
    </source>
</evidence>
<dbReference type="InterPro" id="IPR016024">
    <property type="entry name" value="ARM-type_fold"/>
</dbReference>
<accession>A0A2H9QST0</accession>
<dbReference type="Proteomes" id="UP000228888">
    <property type="component" value="Unassembled WGS sequence"/>
</dbReference>
<dbReference type="EMBL" id="PEUT01000004">
    <property type="protein sequence ID" value="PIV13917.1"/>
    <property type="molecule type" value="Genomic_DNA"/>
</dbReference>
<dbReference type="EMBL" id="PETW01000029">
    <property type="protein sequence ID" value="PIV46375.1"/>
    <property type="molecule type" value="Genomic_DNA"/>
</dbReference>
<proteinExistence type="predicted"/>
<dbReference type="Proteomes" id="UP000228989">
    <property type="component" value="Unassembled WGS sequence"/>
</dbReference>
<dbReference type="EMBL" id="PCUF01000007">
    <property type="protein sequence ID" value="PIN66693.1"/>
    <property type="molecule type" value="Genomic_DNA"/>
</dbReference>
<evidence type="ECO:0000313" key="1">
    <source>
        <dbReference type="EMBL" id="PIN66693.1"/>
    </source>
</evidence>
<comment type="caution">
    <text evidence="1">The sequence shown here is derived from an EMBL/GenBank/DDBJ whole genome shotgun (WGS) entry which is preliminary data.</text>
</comment>
<dbReference type="EMBL" id="PFIH01000009">
    <property type="protein sequence ID" value="PIX28269.1"/>
    <property type="molecule type" value="Genomic_DNA"/>
</dbReference>
<dbReference type="PANTHER" id="PTHR41291">
    <property type="entry name" value="DNA ALKYLATION REPAIR PROTEIN"/>
    <property type="match status" value="1"/>
</dbReference>
<dbReference type="EMBL" id="PFSX01000027">
    <property type="protein sequence ID" value="PJC01513.1"/>
    <property type="molecule type" value="Genomic_DNA"/>
</dbReference>
<evidence type="ECO:0000313" key="5">
    <source>
        <dbReference type="EMBL" id="PIX28269.1"/>
    </source>
</evidence>
<dbReference type="Gene3D" id="1.25.10.90">
    <property type="match status" value="1"/>
</dbReference>
<reference evidence="9 10" key="2">
    <citation type="submission" date="2017-09" db="EMBL/GenBank/DDBJ databases">
        <title>Depth-based differentiation of microbial function through sediment-hosted aquifers and enrichment of novel symbionts in the deep terrestrial subsurface.</title>
        <authorList>
            <person name="Probst A.J."/>
            <person name="Ladd B."/>
            <person name="Jarett J.K."/>
            <person name="Geller-Mcgrath D.E."/>
            <person name="Sieber C.M.K."/>
            <person name="Emerson J.B."/>
            <person name="Anantharaman K."/>
            <person name="Thomas B.C."/>
            <person name="Malmstrom R."/>
            <person name="Stieglmeier M."/>
            <person name="Klingl A."/>
            <person name="Woyke T."/>
            <person name="Ryan C.M."/>
            <person name="Banfield J.F."/>
        </authorList>
    </citation>
    <scope>NUCLEOTIDE SEQUENCE [LARGE SCALE GENOMIC DNA]</scope>
</reference>
<organism evidence="1 11">
    <name type="scientific">Huberarchaeum crystalense</name>
    <dbReference type="NCBI Taxonomy" id="2014257"/>
    <lineage>
        <taxon>Archaea</taxon>
        <taxon>Candidatus Huberarchaeota</taxon>
        <taxon>Candidatus Huberarchaeia</taxon>
        <taxon>Candidatus Huberarchaeales</taxon>
        <taxon>Candidatus Huberarchaeaceae</taxon>
        <taxon>Candidatus Huberarchaeum</taxon>
    </lineage>
</organism>
<evidence type="ECO:0000313" key="3">
    <source>
        <dbReference type="EMBL" id="PIV46375.1"/>
    </source>
</evidence>
<dbReference type="SUPFAM" id="SSF48371">
    <property type="entry name" value="ARM repeat"/>
    <property type="match status" value="1"/>
</dbReference>
<dbReference type="Proteomes" id="UP000230477">
    <property type="component" value="Unassembled WGS sequence"/>
</dbReference>
<dbReference type="EMBL" id="PFUW01000004">
    <property type="protein sequence ID" value="PJB04460.1"/>
    <property type="molecule type" value="Genomic_DNA"/>
</dbReference>
<dbReference type="Proteomes" id="UP000228874">
    <property type="component" value="Unassembled WGS sequence"/>
</dbReference>
<accession>A0A2H9P815</accession>
<dbReference type="InterPro" id="IPR014825">
    <property type="entry name" value="DNA_alkylation"/>
</dbReference>
<accession>A0A2H9MM85</accession>
<reference evidence="1 11" key="1">
    <citation type="submission" date="2017-09" db="EMBL/GenBank/DDBJ databases">
        <title>Depth-based differentiation of microbial function through sediment-hosted aquifers and enrichment of novel symbionts in the deep terrestrial subsurface.</title>
        <authorList>
            <person name="Probst A.J."/>
            <person name="Ladd B."/>
            <person name="Jarett J.K."/>
            <person name="Geller-Mcgrath D.E."/>
            <person name="Sieber C.M."/>
            <person name="Emerson J.B."/>
            <person name="Anantharaman K."/>
            <person name="Thomas B.C."/>
            <person name="Malmstrom R."/>
            <person name="Stieglmeier M."/>
            <person name="Klingl A."/>
            <person name="Woyke T."/>
            <person name="Ryan C.M."/>
            <person name="Banfield J.F."/>
        </authorList>
    </citation>
    <scope>NUCLEOTIDE SEQUENCE [LARGE SCALE GENOMIC DNA]</scope>
    <source>
        <strain evidence="3">CG02_land_8_20_14_3_00_31_209</strain>
        <strain evidence="2">CG03_land_8_20_14_0_80_31_114</strain>
        <strain evidence="4">CG17_big_fil_post_rev_8_21_14_2_50_31_73</strain>
        <strain evidence="1">CG18_big_fil_WC_8_21_14_2_50_31_19</strain>
        <strain evidence="6">CG_4_10_14_0_8_um_filter_31_133</strain>
        <strain evidence="5">CG_4_8_14_3_um_filter</strain>
        <strain evidence="8">CG_4_9_14_0_8_um_filter_31_21</strain>
        <strain evidence="7">CG_4_9_14_3_um_filter_31_125</strain>
    </source>
</reference>
<sequence>MSQKFAQIIKKLKISANPLTIKGMTRFGISGNNMLGVKVPILRKMARKLGHNHQLALELWESGIHEARILASMIDEIKKVSEKQMDIWVKDFDSWDVCDQVCLNLFWQHRSAYKKAIKWTNAKNEFEKRAGFALIAVLAVKDKKANDSKFEEFLTVIERAPTDKRNFVKKAMNWALRQIGKRNKELNKKAIATAKKIQKTNSKIAKWIANNAIKELESDIVQNKLN</sequence>
<evidence type="ECO:0000313" key="7">
    <source>
        <dbReference type="EMBL" id="PJB04460.1"/>
    </source>
</evidence>
<dbReference type="CDD" id="cd06561">
    <property type="entry name" value="AlkD_like"/>
    <property type="match status" value="1"/>
</dbReference>
<evidence type="ECO:0000313" key="6">
    <source>
        <dbReference type="EMBL" id="PIY99617.1"/>
    </source>
</evidence>
<dbReference type="Pfam" id="PF08713">
    <property type="entry name" value="DNA_alkylation"/>
    <property type="match status" value="1"/>
</dbReference>
<dbReference type="Proteomes" id="UP000231449">
    <property type="component" value="Unassembled WGS sequence"/>
</dbReference>
<dbReference type="Proteomes" id="UP000229789">
    <property type="component" value="Unassembled WGS sequence"/>
</dbReference>
<evidence type="ECO:0000313" key="9">
    <source>
        <dbReference type="Proteomes" id="UP000228874"/>
    </source>
</evidence>
<dbReference type="EMBL" id="PFFF01000039">
    <property type="protein sequence ID" value="PIV89656.1"/>
    <property type="molecule type" value="Genomic_DNA"/>
</dbReference>
<evidence type="ECO:0000313" key="8">
    <source>
        <dbReference type="EMBL" id="PJC01513.1"/>
    </source>
</evidence>
<dbReference type="PANTHER" id="PTHR41291:SF1">
    <property type="entry name" value="DNA ALKYLATION REPAIR PROTEIN"/>
    <property type="match status" value="1"/>
</dbReference>
<dbReference type="Proteomes" id="UP000231232">
    <property type="component" value="Unassembled WGS sequence"/>
</dbReference>
<dbReference type="Proteomes" id="UP000230713">
    <property type="component" value="Unassembled WGS sequence"/>
</dbReference>
<evidence type="ECO:0000313" key="2">
    <source>
        <dbReference type="EMBL" id="PIV13917.1"/>
    </source>
</evidence>
<accession>A0A2G9LJG9</accession>
<evidence type="ECO:0000313" key="4">
    <source>
        <dbReference type="EMBL" id="PIV89656.1"/>
    </source>
</evidence>
<evidence type="ECO:0000313" key="10">
    <source>
        <dbReference type="Proteomes" id="UP000228888"/>
    </source>
</evidence>
<dbReference type="EMBL" id="PFMG01000073">
    <property type="protein sequence ID" value="PIY99617.1"/>
    <property type="molecule type" value="Genomic_DNA"/>
</dbReference>
<accession>A0A2H9M3N5</accession>
<accession>A0A2H9RD76</accession>
<protein>
    <submittedName>
        <fullName evidence="1">DNA alkylation repair protein</fullName>
    </submittedName>
</protein>
<dbReference type="AlphaFoldDB" id="A0A2G9LJG9"/>